<dbReference type="GO" id="GO:0004519">
    <property type="term" value="F:endonuclease activity"/>
    <property type="evidence" value="ECO:0007669"/>
    <property type="project" value="InterPro"/>
</dbReference>
<proteinExistence type="predicted"/>
<accession>A0A1J4VBT3</accession>
<dbReference type="InterPro" id="IPR018669">
    <property type="entry name" value="Toxin_HigB"/>
</dbReference>
<dbReference type="EMBL" id="MNVO01000046">
    <property type="protein sequence ID" value="OIO32189.1"/>
    <property type="molecule type" value="Genomic_DNA"/>
</dbReference>
<evidence type="ECO:0008006" key="3">
    <source>
        <dbReference type="Google" id="ProtNLM"/>
    </source>
</evidence>
<dbReference type="GO" id="GO:0003723">
    <property type="term" value="F:RNA binding"/>
    <property type="evidence" value="ECO:0007669"/>
    <property type="project" value="InterPro"/>
</dbReference>
<gene>
    <name evidence="1" type="ORF">AUJ44_02850</name>
</gene>
<organism evidence="1 2">
    <name type="scientific">Candidatus Nomurabacteria bacterium CG1_02_47_685</name>
    <dbReference type="NCBI Taxonomy" id="1805282"/>
    <lineage>
        <taxon>Bacteria</taxon>
        <taxon>Candidatus Nomuraibacteriota</taxon>
    </lineage>
</organism>
<dbReference type="Proteomes" id="UP000183206">
    <property type="component" value="Unassembled WGS sequence"/>
</dbReference>
<reference evidence="1 2" key="1">
    <citation type="journal article" date="2016" name="Environ. Microbiol.">
        <title>Genomic resolution of a cold subsurface aquifer community provides metabolic insights for novel microbes adapted to high CO concentrations.</title>
        <authorList>
            <person name="Probst A.J."/>
            <person name="Castelle C.J."/>
            <person name="Singh A."/>
            <person name="Brown C.T."/>
            <person name="Anantharaman K."/>
            <person name="Sharon I."/>
            <person name="Hug L.A."/>
            <person name="Burstein D."/>
            <person name="Emerson J.B."/>
            <person name="Thomas B.C."/>
            <person name="Banfield J.F."/>
        </authorList>
    </citation>
    <scope>NUCLEOTIDE SEQUENCE [LARGE SCALE GENOMIC DNA]</scope>
    <source>
        <strain evidence="1">CG1_02_47_685</strain>
    </source>
</reference>
<protein>
    <recommendedName>
        <fullName evidence="3">Addiction module toxin RelE</fullName>
    </recommendedName>
</protein>
<sequence>MKLLGKQQLHDFKEKHADARSHIESWEAEVESMEWKTPHELKSMFPSADTPGNQQAIFNICGNRYRLWVQVEYKQRIVLVRKIGTHKEYSKWKIV</sequence>
<dbReference type="Pfam" id="PF09907">
    <property type="entry name" value="HigB_toxin"/>
    <property type="match status" value="1"/>
</dbReference>
<dbReference type="STRING" id="1805282.AUJ44_02850"/>
<evidence type="ECO:0000313" key="1">
    <source>
        <dbReference type="EMBL" id="OIO32189.1"/>
    </source>
</evidence>
<comment type="caution">
    <text evidence="1">The sequence shown here is derived from an EMBL/GenBank/DDBJ whole genome shotgun (WGS) entry which is preliminary data.</text>
</comment>
<evidence type="ECO:0000313" key="2">
    <source>
        <dbReference type="Proteomes" id="UP000183206"/>
    </source>
</evidence>
<dbReference type="GO" id="GO:0110001">
    <property type="term" value="C:toxin-antitoxin complex"/>
    <property type="evidence" value="ECO:0007669"/>
    <property type="project" value="InterPro"/>
</dbReference>
<dbReference type="AlphaFoldDB" id="A0A1J4VBT3"/>
<name>A0A1J4VBT3_9BACT</name>